<protein>
    <submittedName>
        <fullName evidence="2">Uncharacterized protein</fullName>
    </submittedName>
</protein>
<feature type="compositionally biased region" description="Polar residues" evidence="1">
    <location>
        <begin position="111"/>
        <end position="140"/>
    </location>
</feature>
<dbReference type="EMBL" id="VCAZ01000261">
    <property type="protein sequence ID" value="TTP75368.1"/>
    <property type="molecule type" value="Genomic_DNA"/>
</dbReference>
<evidence type="ECO:0000256" key="1">
    <source>
        <dbReference type="SAM" id="MobiDB-lite"/>
    </source>
</evidence>
<gene>
    <name evidence="2" type="ORF">Baya_16092</name>
</gene>
<reference evidence="2 3" key="1">
    <citation type="journal article" date="2019" name="Genome Biol. Evol.">
        <title>Whole-Genome Sequencing of the Giant Devil Catfish, Bagarius yarrelli.</title>
        <authorList>
            <person name="Jiang W."/>
            <person name="Lv Y."/>
            <person name="Cheng L."/>
            <person name="Yang K."/>
            <person name="Chao B."/>
            <person name="Wang X."/>
            <person name="Li Y."/>
            <person name="Pan X."/>
            <person name="You X."/>
            <person name="Zhang Y."/>
            <person name="Yang J."/>
            <person name="Li J."/>
            <person name="Zhang X."/>
            <person name="Liu S."/>
            <person name="Sun C."/>
            <person name="Yang J."/>
            <person name="Shi Q."/>
        </authorList>
    </citation>
    <scope>NUCLEOTIDE SEQUENCE [LARGE SCALE GENOMIC DNA]</scope>
    <source>
        <strain evidence="2">JWS20170419001</strain>
        <tissue evidence="2">Muscle</tissue>
    </source>
</reference>
<sequence length="332" mass="38453">MKDPSSGGRERGGDHSPPQIHRTTYLQYHRPQIKYTYHRTTDHSITDDHSIYHRSTVPQIHISQYHRSTDHSTTDLSHRSTVSQIHRPTDLHQSPITVSTQYPQDHRYSTTDHSTQNPSNTDSHIQHITSQPTHSTTDQSYSITDHSIELTPQMSITPYHRSKPQITVSQTTDPSHQSTRYQRSHMTTDLQYHMVQIHSITDLQYTTDPQRSQIYHSTDLTGHTITQYQITPHSTQYRQTHITSTVSQIHRSDTDLHRQSDHTNEMSSVNVVLLSDPEKAKHKEILQKLYTDTKAQIFLFSEDETCKHEDSKGKFKIGLKDRNQSDVAKDHI</sequence>
<organism evidence="2 3">
    <name type="scientific">Bagarius yarrelli</name>
    <name type="common">Goonch</name>
    <name type="synonym">Bagrus yarrelli</name>
    <dbReference type="NCBI Taxonomy" id="175774"/>
    <lineage>
        <taxon>Eukaryota</taxon>
        <taxon>Metazoa</taxon>
        <taxon>Chordata</taxon>
        <taxon>Craniata</taxon>
        <taxon>Vertebrata</taxon>
        <taxon>Euteleostomi</taxon>
        <taxon>Actinopterygii</taxon>
        <taxon>Neopterygii</taxon>
        <taxon>Teleostei</taxon>
        <taxon>Ostariophysi</taxon>
        <taxon>Siluriformes</taxon>
        <taxon>Sisoridae</taxon>
        <taxon>Sisorinae</taxon>
        <taxon>Bagarius</taxon>
    </lineage>
</organism>
<keyword evidence="3" id="KW-1185">Reference proteome</keyword>
<dbReference type="OrthoDB" id="1597724at2759"/>
<dbReference type="Proteomes" id="UP000319801">
    <property type="component" value="Unassembled WGS sequence"/>
</dbReference>
<evidence type="ECO:0000313" key="2">
    <source>
        <dbReference type="EMBL" id="TTP75368.1"/>
    </source>
</evidence>
<feature type="region of interest" description="Disordered" evidence="1">
    <location>
        <begin position="1"/>
        <end position="26"/>
    </location>
</feature>
<feature type="compositionally biased region" description="Polar residues" evidence="1">
    <location>
        <begin position="79"/>
        <end position="103"/>
    </location>
</feature>
<proteinExistence type="predicted"/>
<comment type="caution">
    <text evidence="2">The sequence shown here is derived from an EMBL/GenBank/DDBJ whole genome shotgun (WGS) entry which is preliminary data.</text>
</comment>
<feature type="region of interest" description="Disordered" evidence="1">
    <location>
        <begin position="66"/>
        <end position="140"/>
    </location>
</feature>
<evidence type="ECO:0000313" key="3">
    <source>
        <dbReference type="Proteomes" id="UP000319801"/>
    </source>
</evidence>
<dbReference type="AlphaFoldDB" id="A0A556VUC0"/>
<name>A0A556VUC0_BAGYA</name>
<feature type="compositionally biased region" description="Basic and acidic residues" evidence="1">
    <location>
        <begin position="67"/>
        <end position="78"/>
    </location>
</feature>
<feature type="compositionally biased region" description="Basic and acidic residues" evidence="1">
    <location>
        <begin position="1"/>
        <end position="14"/>
    </location>
</feature>
<accession>A0A556VUC0</accession>